<dbReference type="Pfam" id="PF03466">
    <property type="entry name" value="LysR_substrate"/>
    <property type="match status" value="1"/>
</dbReference>
<evidence type="ECO:0000259" key="5">
    <source>
        <dbReference type="PROSITE" id="PS50931"/>
    </source>
</evidence>
<feature type="domain" description="HTH lysR-type" evidence="5">
    <location>
        <begin position="1"/>
        <end position="58"/>
    </location>
</feature>
<keyword evidence="2" id="KW-0805">Transcription regulation</keyword>
<dbReference type="InterPro" id="IPR036388">
    <property type="entry name" value="WH-like_DNA-bd_sf"/>
</dbReference>
<dbReference type="PANTHER" id="PTHR30126:SF2">
    <property type="entry name" value="HTH-TYPE TRANSCRIPTIONAL REGULATOR YJIE"/>
    <property type="match status" value="1"/>
</dbReference>
<dbReference type="SUPFAM" id="SSF46785">
    <property type="entry name" value="Winged helix' DNA-binding domain"/>
    <property type="match status" value="1"/>
</dbReference>
<dbReference type="Pfam" id="PF00126">
    <property type="entry name" value="HTH_1"/>
    <property type="match status" value="1"/>
</dbReference>
<gene>
    <name evidence="6" type="ORF">ACFOW6_12155</name>
</gene>
<dbReference type="SUPFAM" id="SSF53850">
    <property type="entry name" value="Periplasmic binding protein-like II"/>
    <property type="match status" value="1"/>
</dbReference>
<keyword evidence="7" id="KW-1185">Reference proteome</keyword>
<dbReference type="RefSeq" id="WP_382422641.1">
    <property type="nucleotide sequence ID" value="NZ_JBHSCW010000006.1"/>
</dbReference>
<evidence type="ECO:0000313" key="6">
    <source>
        <dbReference type="EMBL" id="MFC4352293.1"/>
    </source>
</evidence>
<evidence type="ECO:0000256" key="4">
    <source>
        <dbReference type="ARBA" id="ARBA00023163"/>
    </source>
</evidence>
<accession>A0ABV8UN63</accession>
<dbReference type="PRINTS" id="PR00039">
    <property type="entry name" value="HTHLYSR"/>
</dbReference>
<name>A0ABV8UN63_9PROT</name>
<organism evidence="6 7">
    <name type="scientific">Fodinicurvata halophila</name>
    <dbReference type="NCBI Taxonomy" id="1419723"/>
    <lineage>
        <taxon>Bacteria</taxon>
        <taxon>Pseudomonadati</taxon>
        <taxon>Pseudomonadota</taxon>
        <taxon>Alphaproteobacteria</taxon>
        <taxon>Rhodospirillales</taxon>
        <taxon>Rhodovibrionaceae</taxon>
        <taxon>Fodinicurvata</taxon>
    </lineage>
</organism>
<evidence type="ECO:0000313" key="7">
    <source>
        <dbReference type="Proteomes" id="UP001595799"/>
    </source>
</evidence>
<comment type="caution">
    <text evidence="6">The sequence shown here is derived from an EMBL/GenBank/DDBJ whole genome shotgun (WGS) entry which is preliminary data.</text>
</comment>
<reference evidence="7" key="1">
    <citation type="journal article" date="2019" name="Int. J. Syst. Evol. Microbiol.">
        <title>The Global Catalogue of Microorganisms (GCM) 10K type strain sequencing project: providing services to taxonomists for standard genome sequencing and annotation.</title>
        <authorList>
            <consortium name="The Broad Institute Genomics Platform"/>
            <consortium name="The Broad Institute Genome Sequencing Center for Infectious Disease"/>
            <person name="Wu L."/>
            <person name="Ma J."/>
        </authorList>
    </citation>
    <scope>NUCLEOTIDE SEQUENCE [LARGE SCALE GENOMIC DNA]</scope>
    <source>
        <strain evidence="7">CECT 8472</strain>
    </source>
</reference>
<dbReference type="PROSITE" id="PS50931">
    <property type="entry name" value="HTH_LYSR"/>
    <property type="match status" value="1"/>
</dbReference>
<evidence type="ECO:0000256" key="1">
    <source>
        <dbReference type="ARBA" id="ARBA00009437"/>
    </source>
</evidence>
<evidence type="ECO:0000256" key="2">
    <source>
        <dbReference type="ARBA" id="ARBA00023015"/>
    </source>
</evidence>
<dbReference type="CDD" id="cd05466">
    <property type="entry name" value="PBP2_LTTR_substrate"/>
    <property type="match status" value="1"/>
</dbReference>
<comment type="similarity">
    <text evidence="1">Belongs to the LysR transcriptional regulatory family.</text>
</comment>
<proteinExistence type="inferred from homology"/>
<dbReference type="Gene3D" id="3.40.190.10">
    <property type="entry name" value="Periplasmic binding protein-like II"/>
    <property type="match status" value="2"/>
</dbReference>
<protein>
    <submittedName>
        <fullName evidence="6">LysR family transcriptional regulator</fullName>
    </submittedName>
</protein>
<keyword evidence="3" id="KW-0238">DNA-binding</keyword>
<keyword evidence="4" id="KW-0804">Transcription</keyword>
<evidence type="ECO:0000256" key="3">
    <source>
        <dbReference type="ARBA" id="ARBA00023125"/>
    </source>
</evidence>
<dbReference type="Gene3D" id="1.10.10.10">
    <property type="entry name" value="Winged helix-like DNA-binding domain superfamily/Winged helix DNA-binding domain"/>
    <property type="match status" value="1"/>
</dbReference>
<dbReference type="EMBL" id="JBHSCW010000006">
    <property type="protein sequence ID" value="MFC4352293.1"/>
    <property type="molecule type" value="Genomic_DNA"/>
</dbReference>
<dbReference type="PANTHER" id="PTHR30126">
    <property type="entry name" value="HTH-TYPE TRANSCRIPTIONAL REGULATOR"/>
    <property type="match status" value="1"/>
</dbReference>
<sequence>MKLNWLEDFLLLIETGSFSKAAQRRNVTQPAFSRRIQMLEHWLGVQLVNRGSHSLKLTTTAARFEPVMRRVVESTYELRSHMRADAAADSRFSLATQHTLMVSHLPKLLNILQEYRHETAFQVRTGDLDDCIEQLSQGHADLLLSFRSEEEPRLDQTSDFSCILLGHEYLLPVGTEISVQQIRTALQNGGNIRLLKYPEDSFLGRILRRECLLDLVKNNTIETVCESAFTMGIKEMTISDMGLSWLPKKIIEDELMRGKLISLENELRSIKLDVCLYCSNNNKYPKLREFWDKIKSDRIKI</sequence>
<dbReference type="InterPro" id="IPR005119">
    <property type="entry name" value="LysR_subst-bd"/>
</dbReference>
<dbReference type="Proteomes" id="UP001595799">
    <property type="component" value="Unassembled WGS sequence"/>
</dbReference>
<dbReference type="InterPro" id="IPR000847">
    <property type="entry name" value="LysR_HTH_N"/>
</dbReference>
<dbReference type="InterPro" id="IPR036390">
    <property type="entry name" value="WH_DNA-bd_sf"/>
</dbReference>